<organism evidence="5 6">
    <name type="scientific">Tetrapisispora phaffii (strain ATCC 24235 / CBS 4417 / NBRC 1672 / NRRL Y-8282 / UCD 70-5)</name>
    <name type="common">Yeast</name>
    <name type="synonym">Fabospora phaffii</name>
    <dbReference type="NCBI Taxonomy" id="1071381"/>
    <lineage>
        <taxon>Eukaryota</taxon>
        <taxon>Fungi</taxon>
        <taxon>Dikarya</taxon>
        <taxon>Ascomycota</taxon>
        <taxon>Saccharomycotina</taxon>
        <taxon>Saccharomycetes</taxon>
        <taxon>Saccharomycetales</taxon>
        <taxon>Saccharomycetaceae</taxon>
        <taxon>Tetrapisispora</taxon>
    </lineage>
</organism>
<feature type="compositionally biased region" description="Polar residues" evidence="2">
    <location>
        <begin position="460"/>
        <end position="480"/>
    </location>
</feature>
<evidence type="ECO:0000313" key="6">
    <source>
        <dbReference type="Proteomes" id="UP000005666"/>
    </source>
</evidence>
<dbReference type="HOGENOM" id="CLU_031992_1_0_1"/>
<proteinExistence type="predicted"/>
<dbReference type="STRING" id="1071381.G8BZX8"/>
<feature type="domain" description="FHA" evidence="4">
    <location>
        <begin position="86"/>
        <end position="169"/>
    </location>
</feature>
<dbReference type="InterPro" id="IPR008984">
    <property type="entry name" value="SMAD_FHA_dom_sf"/>
</dbReference>
<dbReference type="Pfam" id="PF00498">
    <property type="entry name" value="FHA"/>
    <property type="match status" value="1"/>
</dbReference>
<keyword evidence="6" id="KW-1185">Reference proteome</keyword>
<dbReference type="InterPro" id="IPR000253">
    <property type="entry name" value="FHA_dom"/>
</dbReference>
<dbReference type="GO" id="GO:0005783">
    <property type="term" value="C:endoplasmic reticulum"/>
    <property type="evidence" value="ECO:0007669"/>
    <property type="project" value="EnsemblFungi"/>
</dbReference>
<dbReference type="eggNOG" id="KOG3872">
    <property type="taxonomic scope" value="Eukaryota"/>
</dbReference>
<evidence type="ECO:0000256" key="3">
    <source>
        <dbReference type="SAM" id="Phobius"/>
    </source>
</evidence>
<dbReference type="PROSITE" id="PS50006">
    <property type="entry name" value="FHA_DOMAIN"/>
    <property type="match status" value="1"/>
</dbReference>
<name>G8BZX8_TETPH</name>
<reference evidence="5 6" key="1">
    <citation type="journal article" date="2011" name="Proc. Natl. Acad. Sci. U.S.A.">
        <title>Evolutionary erosion of yeast sex chromosomes by mating-type switching accidents.</title>
        <authorList>
            <person name="Gordon J.L."/>
            <person name="Armisen D."/>
            <person name="Proux-Wera E."/>
            <person name="Oheigeartaigh S.S."/>
            <person name="Byrne K.P."/>
            <person name="Wolfe K.H."/>
        </authorList>
    </citation>
    <scope>NUCLEOTIDE SEQUENCE [LARGE SCALE GENOMIC DNA]</scope>
    <source>
        <strain evidence="6">ATCC 24235 / CBS 4417 / NBRC 1672 / NRRL Y-8282 / UCD 70-5</strain>
    </source>
</reference>
<keyword evidence="1" id="KW-0175">Coiled coil</keyword>
<evidence type="ECO:0000256" key="1">
    <source>
        <dbReference type="SAM" id="Coils"/>
    </source>
</evidence>
<dbReference type="GO" id="GO:0000321">
    <property type="term" value="P:re-entry into mitotic cell cycle after pheromone arrest"/>
    <property type="evidence" value="ECO:0007669"/>
    <property type="project" value="EnsemblFungi"/>
</dbReference>
<dbReference type="Proteomes" id="UP000005666">
    <property type="component" value="Chromosome 12"/>
</dbReference>
<dbReference type="SUPFAM" id="SSF49879">
    <property type="entry name" value="SMAD/FHA domain"/>
    <property type="match status" value="1"/>
</dbReference>
<keyword evidence="3" id="KW-1133">Transmembrane helix</keyword>
<dbReference type="GeneID" id="11531796"/>
<keyword evidence="3" id="KW-0812">Transmembrane</keyword>
<dbReference type="EMBL" id="HE612867">
    <property type="protein sequence ID" value="CCE65456.1"/>
    <property type="molecule type" value="Genomic_DNA"/>
</dbReference>
<evidence type="ECO:0000313" key="5">
    <source>
        <dbReference type="EMBL" id="CCE65456.1"/>
    </source>
</evidence>
<accession>G8BZX8</accession>
<protein>
    <recommendedName>
        <fullName evidence="4">FHA domain-containing protein</fullName>
    </recommendedName>
</protein>
<dbReference type="SMART" id="SM00240">
    <property type="entry name" value="FHA"/>
    <property type="match status" value="1"/>
</dbReference>
<feature type="region of interest" description="Disordered" evidence="2">
    <location>
        <begin position="426"/>
        <end position="480"/>
    </location>
</feature>
<evidence type="ECO:0000259" key="4">
    <source>
        <dbReference type="PROSITE" id="PS50006"/>
    </source>
</evidence>
<gene>
    <name evidence="5" type="primary">TPHA0L00990</name>
    <name evidence="5" type="ordered locus">TPHA_0L00990</name>
</gene>
<dbReference type="OrthoDB" id="687730at2759"/>
<evidence type="ECO:0000256" key="2">
    <source>
        <dbReference type="SAM" id="MobiDB-lite"/>
    </source>
</evidence>
<dbReference type="OMA" id="RQDNGYF"/>
<dbReference type="RefSeq" id="XP_003687890.1">
    <property type="nucleotide sequence ID" value="XM_003687842.1"/>
</dbReference>
<dbReference type="KEGG" id="tpf:TPHA_0L00990"/>
<keyword evidence="3" id="KW-0472">Membrane</keyword>
<sequence length="519" mass="58346">MGKEKVDMGSRLRISTNVDIMSGGSHRLEADPHDSTAYEPLERLFQDQLPRKLPRRQKCVLILILKSLNSTFETKYLKLPFKPDGLRLGRPVAANNKNSSANILTTNKTDNGIDKETQQFPMVKPDTGYFDSRVLSRNHAVLSCDPKDGQIYIRDLNSSNGTFLNGKKIKSNEEYAVKVGDVIDLGTDIDNKTEHKKISAFVEDIAYIPILSIGGAMNRMINDDVDFTTNDNTNSMLSERNILTINTRIKPYSIQSDITTLAAYESNILGYNNPLILEDAILGVETEMLSGIYVNNSMGTSSDLMDVFKILATEISLNKSEALTCKSIEKYIQNFITNIEYLKKFNIEKNDNLLAKLQSNLKETLSKQHTDKMEAFQNLVDTLETDMDDLKNKMNIKKIEHEESILAIKNEIEDFKTRVEVENYKKSQLKKGKGQTNESSRSSYSRGDSSSSSLSNRNNDMVNDTNSKSDTNNESSETISRNNKVNEYKAYGKLPITSLKNILIAGSIAIAIIWSFIKS</sequence>
<feature type="compositionally biased region" description="Low complexity" evidence="2">
    <location>
        <begin position="439"/>
        <end position="459"/>
    </location>
</feature>
<dbReference type="PANTHER" id="PTHR15715">
    <property type="entry name" value="CENTROSOMAL PROTEIN OF 170 KDA"/>
    <property type="match status" value="1"/>
</dbReference>
<feature type="coiled-coil region" evidence="1">
    <location>
        <begin position="347"/>
        <end position="400"/>
    </location>
</feature>
<feature type="transmembrane region" description="Helical" evidence="3">
    <location>
        <begin position="499"/>
        <end position="517"/>
    </location>
</feature>
<dbReference type="InterPro" id="IPR051176">
    <property type="entry name" value="Cent_Immune-Sig_Mod"/>
</dbReference>
<dbReference type="PANTHER" id="PTHR15715:SF37">
    <property type="entry name" value="LD47843P"/>
    <property type="match status" value="1"/>
</dbReference>
<dbReference type="AlphaFoldDB" id="G8BZX8"/>
<dbReference type="Gene3D" id="2.60.200.20">
    <property type="match status" value="1"/>
</dbReference>